<comment type="caution">
    <text evidence="3">The sequence shown here is derived from an EMBL/GenBank/DDBJ whole genome shotgun (WGS) entry which is preliminary data.</text>
</comment>
<dbReference type="PANTHER" id="PTHR43708:SF4">
    <property type="entry name" value="OXIDOREDUCTASE YCEM-RELATED"/>
    <property type="match status" value="1"/>
</dbReference>
<reference evidence="3 4" key="1">
    <citation type="submission" date="2021-10" db="EMBL/GenBank/DDBJ databases">
        <title>Streptomyces gossypii sp. nov., isolated from soil collected from cotton field.</title>
        <authorList>
            <person name="Ge X."/>
            <person name="Chen X."/>
            <person name="Liu W."/>
        </authorList>
    </citation>
    <scope>NUCLEOTIDE SEQUENCE [LARGE SCALE GENOMIC DNA]</scope>
    <source>
        <strain evidence="3 4">N2-109</strain>
    </source>
</reference>
<dbReference type="Pfam" id="PF01408">
    <property type="entry name" value="GFO_IDH_MocA"/>
    <property type="match status" value="1"/>
</dbReference>
<evidence type="ECO:0000259" key="1">
    <source>
        <dbReference type="Pfam" id="PF01408"/>
    </source>
</evidence>
<dbReference type="SUPFAM" id="SSF55347">
    <property type="entry name" value="Glyceraldehyde-3-phosphate dehydrogenase-like, C-terminal domain"/>
    <property type="match status" value="1"/>
</dbReference>
<dbReference type="Gene3D" id="3.30.360.10">
    <property type="entry name" value="Dihydrodipicolinate Reductase, domain 2"/>
    <property type="match status" value="1"/>
</dbReference>
<feature type="domain" description="GFO/IDH/MocA-like oxidoreductase" evidence="2">
    <location>
        <begin position="154"/>
        <end position="245"/>
    </location>
</feature>
<evidence type="ECO:0000259" key="2">
    <source>
        <dbReference type="Pfam" id="PF22725"/>
    </source>
</evidence>
<dbReference type="Pfam" id="PF22725">
    <property type="entry name" value="GFO_IDH_MocA_C3"/>
    <property type="match status" value="1"/>
</dbReference>
<organism evidence="3 4">
    <name type="scientific">Streptomyces gossypii</name>
    <dbReference type="NCBI Taxonomy" id="2883101"/>
    <lineage>
        <taxon>Bacteria</taxon>
        <taxon>Bacillati</taxon>
        <taxon>Actinomycetota</taxon>
        <taxon>Actinomycetes</taxon>
        <taxon>Kitasatosporales</taxon>
        <taxon>Streptomycetaceae</taxon>
        <taxon>Streptomyces</taxon>
    </lineage>
</organism>
<dbReference type="SUPFAM" id="SSF51735">
    <property type="entry name" value="NAD(P)-binding Rossmann-fold domains"/>
    <property type="match status" value="1"/>
</dbReference>
<dbReference type="InterPro" id="IPR051317">
    <property type="entry name" value="Gfo/Idh/MocA_oxidoreduct"/>
</dbReference>
<dbReference type="PANTHER" id="PTHR43708">
    <property type="entry name" value="CONSERVED EXPRESSED OXIDOREDUCTASE (EUROFUNG)"/>
    <property type="match status" value="1"/>
</dbReference>
<feature type="domain" description="Gfo/Idh/MocA-like oxidoreductase N-terminal" evidence="1">
    <location>
        <begin position="14"/>
        <end position="126"/>
    </location>
</feature>
<dbReference type="InterPro" id="IPR036291">
    <property type="entry name" value="NAD(P)-bd_dom_sf"/>
</dbReference>
<dbReference type="InterPro" id="IPR000683">
    <property type="entry name" value="Gfo/Idh/MocA-like_OxRdtase_N"/>
</dbReference>
<dbReference type="Proteomes" id="UP001156389">
    <property type="component" value="Unassembled WGS sequence"/>
</dbReference>
<dbReference type="EMBL" id="JAJAGO010000003">
    <property type="protein sequence ID" value="MCT2589571.1"/>
    <property type="molecule type" value="Genomic_DNA"/>
</dbReference>
<keyword evidence="4" id="KW-1185">Reference proteome</keyword>
<dbReference type="InterPro" id="IPR055170">
    <property type="entry name" value="GFO_IDH_MocA-like_dom"/>
</dbReference>
<evidence type="ECO:0000313" key="3">
    <source>
        <dbReference type="EMBL" id="MCT2589571.1"/>
    </source>
</evidence>
<name>A0ABT2JPA5_9ACTN</name>
<sequence>MTATTQPTPATPPIRIGLIGLGVISKFYVAALEQLPSLDLAAVCDLRPEALEPFRAGTKCYTSHTEMLADAGVDAVVVNVPNDVHASVCGDAMEAGLPVCVEKPLATTLVDGRALAELAHVRRVPLFTSFHRRYNSEVLRLLEELRTTHAANPVRALTVRYLERIEEHAGSDRWYLDTRRCGGGCVADNGPNAFDLVRQYLGDVELTGAQVTRDEHGTDREAIVRLRTPDGIPARVELDWSYDGEVKDVTVELADGQRLVADMLKGHLEFKGSLWHEYVGVLQDFETRLRAGAESTRGGLAALNLVDAVYRSEGVAT</sequence>
<protein>
    <submittedName>
        <fullName evidence="3">Gfo/Idh/MocA family oxidoreductase</fullName>
    </submittedName>
</protein>
<proteinExistence type="predicted"/>
<gene>
    <name evidence="3" type="ORF">LHJ74_06480</name>
</gene>
<evidence type="ECO:0000313" key="4">
    <source>
        <dbReference type="Proteomes" id="UP001156389"/>
    </source>
</evidence>
<accession>A0ABT2JPA5</accession>
<dbReference type="RefSeq" id="WP_260216578.1">
    <property type="nucleotide sequence ID" value="NZ_JAJAGO010000003.1"/>
</dbReference>
<dbReference type="Gene3D" id="3.40.50.720">
    <property type="entry name" value="NAD(P)-binding Rossmann-like Domain"/>
    <property type="match status" value="1"/>
</dbReference>